<dbReference type="EMBL" id="CP010822">
    <property type="protein sequence ID" value="ALJ91602.1"/>
    <property type="molecule type" value="Genomic_DNA"/>
</dbReference>
<name>A0ABM5VN70_THEA5</name>
<evidence type="ECO:0000313" key="2">
    <source>
        <dbReference type="EMBL" id="ALJ91602.1"/>
    </source>
</evidence>
<evidence type="ECO:0000256" key="1">
    <source>
        <dbReference type="SAM" id="MobiDB-lite"/>
    </source>
</evidence>
<reference evidence="3" key="1">
    <citation type="journal article" date="2015" name="PLoS ONE">
        <title>Complete Genome Sequence of Thermus aquaticus Y51MC23.</title>
        <authorList>
            <person name="Brumm P.J."/>
            <person name="Monsma S."/>
            <person name="Keough B."/>
            <person name="Jasinovica S."/>
            <person name="Ferguson E."/>
            <person name="Schoenfeld T."/>
            <person name="Lodes M."/>
            <person name="Mead D.A."/>
        </authorList>
    </citation>
    <scope>NUCLEOTIDE SEQUENCE [LARGE SCALE GENOMIC DNA]</scope>
    <source>
        <strain evidence="3">BAA-2747 / Y51MC23</strain>
    </source>
</reference>
<sequence>MPLQTARGAGRRERGPGGSKVRRHLRG</sequence>
<accession>A0ABM5VN70</accession>
<organism evidence="2 3">
    <name type="scientific">Thermus aquaticus (strain ATCC BAA-2747 / Y51MC23)</name>
    <dbReference type="NCBI Taxonomy" id="498848"/>
    <lineage>
        <taxon>Bacteria</taxon>
        <taxon>Thermotogati</taxon>
        <taxon>Deinococcota</taxon>
        <taxon>Deinococci</taxon>
        <taxon>Thermales</taxon>
        <taxon>Thermaceae</taxon>
        <taxon>Thermus</taxon>
    </lineage>
</organism>
<feature type="region of interest" description="Disordered" evidence="1">
    <location>
        <begin position="1"/>
        <end position="27"/>
    </location>
</feature>
<evidence type="ECO:0000313" key="3">
    <source>
        <dbReference type="Proteomes" id="UP000058660"/>
    </source>
</evidence>
<proteinExistence type="predicted"/>
<protein>
    <submittedName>
        <fullName evidence="2">Uncharacterized protein</fullName>
    </submittedName>
</protein>
<gene>
    <name evidence="2" type="ORF">TO73_2415</name>
</gene>
<dbReference type="Proteomes" id="UP000058660">
    <property type="component" value="Chromosome"/>
</dbReference>
<keyword evidence="3" id="KW-1185">Reference proteome</keyword>